<dbReference type="SMART" id="SM00840">
    <property type="entry name" value="DALR_2"/>
    <property type="match status" value="1"/>
</dbReference>
<name>A0A0K8MDZ9_9PROT</name>
<dbReference type="GO" id="GO:0008270">
    <property type="term" value="F:zinc ion binding"/>
    <property type="evidence" value="ECO:0007669"/>
    <property type="project" value="UniProtKB-UniRule"/>
</dbReference>
<dbReference type="GO" id="GO:0006423">
    <property type="term" value="P:cysteinyl-tRNA aminoacylation"/>
    <property type="evidence" value="ECO:0007669"/>
    <property type="project" value="UniProtKB-UniRule"/>
</dbReference>
<dbReference type="InterPro" id="IPR024909">
    <property type="entry name" value="Cys-tRNA/MSH_ligase"/>
</dbReference>
<evidence type="ECO:0000256" key="7">
    <source>
        <dbReference type="ARBA" id="ARBA00022741"/>
    </source>
</evidence>
<feature type="short sequence motif" description="'KMSKS' region" evidence="12">
    <location>
        <begin position="266"/>
        <end position="270"/>
    </location>
</feature>
<dbReference type="InterPro" id="IPR015273">
    <property type="entry name" value="Cys-tRNA-synt_Ia_DALR"/>
</dbReference>
<dbReference type="OrthoDB" id="9815130at2"/>
<evidence type="ECO:0000256" key="5">
    <source>
        <dbReference type="ARBA" id="ARBA00022598"/>
    </source>
</evidence>
<accession>A0A0K8MDZ9</accession>
<protein>
    <recommendedName>
        <fullName evidence="12">Cysteine--tRNA ligase</fullName>
        <ecNumber evidence="12">6.1.1.16</ecNumber>
    </recommendedName>
    <alternativeName>
        <fullName evidence="12">Cysteinyl-tRNA synthetase</fullName>
        <shortName evidence="12">CysRS</shortName>
    </alternativeName>
</protein>
<dbReference type="InterPro" id="IPR032678">
    <property type="entry name" value="tRNA-synt_1_cat_dom"/>
</dbReference>
<evidence type="ECO:0000256" key="12">
    <source>
        <dbReference type="HAMAP-Rule" id="MF_00041"/>
    </source>
</evidence>
<dbReference type="GO" id="GO:0005524">
    <property type="term" value="F:ATP binding"/>
    <property type="evidence" value="ECO:0007669"/>
    <property type="project" value="UniProtKB-UniRule"/>
</dbReference>
<feature type="binding site" evidence="12">
    <location>
        <position position="208"/>
    </location>
    <ligand>
        <name>Zn(2+)</name>
        <dbReference type="ChEBI" id="CHEBI:29105"/>
    </ligand>
</feature>
<dbReference type="GO" id="GO:0005829">
    <property type="term" value="C:cytosol"/>
    <property type="evidence" value="ECO:0007669"/>
    <property type="project" value="TreeGrafter"/>
</dbReference>
<evidence type="ECO:0000259" key="13">
    <source>
        <dbReference type="SMART" id="SM00840"/>
    </source>
</evidence>
<comment type="subunit">
    <text evidence="3 12">Monomer.</text>
</comment>
<dbReference type="InterPro" id="IPR014729">
    <property type="entry name" value="Rossmann-like_a/b/a_fold"/>
</dbReference>
<evidence type="ECO:0000256" key="3">
    <source>
        <dbReference type="ARBA" id="ARBA00011245"/>
    </source>
</evidence>
<sequence>MTLCLHNTLTGKIELFRPLHPDRVSMYVCGPTVYDRAHLGNFRPVVVFDVLYRFLKKFYDVTYVRNITDIDDKIINAVRTSGKSIGVLTEETTRFFHEDSQSLGALQPTIEPRATTHIPEMIALIKVLFDQGLAYEVQEHVLFHVPNLPSYGELSHIRRKDMIAGARVEVAPYKKDPSDFILWKPSDETQPGWESPWGYGRPGWHIECSAMSLKHLGESFDIHAGGQDLIFPHHENEIAQSTGAHGAGTFARYWLHNGVLTINGEKMSKSLGNFITLTDLLQKARGETIRLALLLTHYRQPLDLTDETLPRARAILNRLYGALEDFDRHSPALSKEIDTQVVTALEDDLNIPLALSRLHSLASEIYKLPTGSQRSLLQHTLWTSGEVLGLLQSEPQSWLQGKESSSQELSVEEIEEWIDKRTAARQAKNFIESDRIRDMLAAHGVLLLDSPASTTWRRT</sequence>
<comment type="catalytic activity">
    <reaction evidence="12">
        <text>tRNA(Cys) + L-cysteine + ATP = L-cysteinyl-tRNA(Cys) + AMP + diphosphate</text>
        <dbReference type="Rhea" id="RHEA:17773"/>
        <dbReference type="Rhea" id="RHEA-COMP:9661"/>
        <dbReference type="Rhea" id="RHEA-COMP:9679"/>
        <dbReference type="ChEBI" id="CHEBI:30616"/>
        <dbReference type="ChEBI" id="CHEBI:33019"/>
        <dbReference type="ChEBI" id="CHEBI:35235"/>
        <dbReference type="ChEBI" id="CHEBI:78442"/>
        <dbReference type="ChEBI" id="CHEBI:78517"/>
        <dbReference type="ChEBI" id="CHEBI:456215"/>
        <dbReference type="EC" id="6.1.1.16"/>
    </reaction>
</comment>
<dbReference type="SUPFAM" id="SSF47323">
    <property type="entry name" value="Anticodon-binding domain of a subclass of class I aminoacyl-tRNA synthetases"/>
    <property type="match status" value="1"/>
</dbReference>
<comment type="subcellular location">
    <subcellularLocation>
        <location evidence="1 12">Cytoplasm</location>
    </subcellularLocation>
</comment>
<dbReference type="PANTHER" id="PTHR10890:SF3">
    <property type="entry name" value="CYSTEINE--TRNA LIGASE, CYTOPLASMIC"/>
    <property type="match status" value="1"/>
</dbReference>
<keyword evidence="4 12" id="KW-0963">Cytoplasm</keyword>
<proteinExistence type="inferred from homology"/>
<evidence type="ECO:0000256" key="10">
    <source>
        <dbReference type="ARBA" id="ARBA00022917"/>
    </source>
</evidence>
<dbReference type="InterPro" id="IPR009080">
    <property type="entry name" value="tRNAsynth_Ia_anticodon-bd"/>
</dbReference>
<dbReference type="Pfam" id="PF01406">
    <property type="entry name" value="tRNA-synt_1e"/>
    <property type="match status" value="1"/>
</dbReference>
<dbReference type="CDD" id="cd00672">
    <property type="entry name" value="CysRS_core"/>
    <property type="match status" value="1"/>
</dbReference>
<keyword evidence="11 12" id="KW-0030">Aminoacyl-tRNA synthetase</keyword>
<dbReference type="SUPFAM" id="SSF52374">
    <property type="entry name" value="Nucleotidylyl transferase"/>
    <property type="match status" value="1"/>
</dbReference>
<comment type="similarity">
    <text evidence="2 12">Belongs to the class-I aminoacyl-tRNA synthetase family.</text>
</comment>
<feature type="binding site" evidence="12">
    <location>
        <position position="237"/>
    </location>
    <ligand>
        <name>Zn(2+)</name>
        <dbReference type="ChEBI" id="CHEBI:29105"/>
    </ligand>
</feature>
<dbReference type="HAMAP" id="MF_00041">
    <property type="entry name" value="Cys_tRNA_synth"/>
    <property type="match status" value="1"/>
</dbReference>
<dbReference type="GO" id="GO:0004817">
    <property type="term" value="F:cysteine-tRNA ligase activity"/>
    <property type="evidence" value="ECO:0007669"/>
    <property type="project" value="UniProtKB-UniRule"/>
</dbReference>
<feature type="short sequence motif" description="'HIGH' region" evidence="12">
    <location>
        <begin position="31"/>
        <end position="41"/>
    </location>
</feature>
<dbReference type="PANTHER" id="PTHR10890">
    <property type="entry name" value="CYSTEINYL-TRNA SYNTHETASE"/>
    <property type="match status" value="1"/>
</dbReference>
<keyword evidence="10 12" id="KW-0648">Protein biosynthesis</keyword>
<evidence type="ECO:0000256" key="4">
    <source>
        <dbReference type="ARBA" id="ARBA00022490"/>
    </source>
</evidence>
<evidence type="ECO:0000256" key="9">
    <source>
        <dbReference type="ARBA" id="ARBA00022840"/>
    </source>
</evidence>
<evidence type="ECO:0000313" key="14">
    <source>
        <dbReference type="EMBL" id="GAO98702.1"/>
    </source>
</evidence>
<feature type="binding site" evidence="12">
    <location>
        <position position="29"/>
    </location>
    <ligand>
        <name>Zn(2+)</name>
        <dbReference type="ChEBI" id="CHEBI:29105"/>
    </ligand>
</feature>
<feature type="domain" description="Cysteinyl-tRNA synthetase class Ia DALR" evidence="13">
    <location>
        <begin position="340"/>
        <end position="399"/>
    </location>
</feature>
<keyword evidence="15" id="KW-1185">Reference proteome</keyword>
<evidence type="ECO:0000313" key="15">
    <source>
        <dbReference type="Proteomes" id="UP000036771"/>
    </source>
</evidence>
<evidence type="ECO:0000256" key="11">
    <source>
        <dbReference type="ARBA" id="ARBA00023146"/>
    </source>
</evidence>
<evidence type="ECO:0000256" key="2">
    <source>
        <dbReference type="ARBA" id="ARBA00005594"/>
    </source>
</evidence>
<dbReference type="Gene3D" id="1.20.120.1910">
    <property type="entry name" value="Cysteine-tRNA ligase, C-terminal anti-codon recognition domain"/>
    <property type="match status" value="1"/>
</dbReference>
<dbReference type="Proteomes" id="UP000036771">
    <property type="component" value="Unassembled WGS sequence"/>
</dbReference>
<keyword evidence="8 12" id="KW-0862">Zinc</keyword>
<dbReference type="EMBL" id="BBVC01000080">
    <property type="protein sequence ID" value="GAO98702.1"/>
    <property type="molecule type" value="Genomic_DNA"/>
</dbReference>
<evidence type="ECO:0000256" key="8">
    <source>
        <dbReference type="ARBA" id="ARBA00022833"/>
    </source>
</evidence>
<reference evidence="14 15" key="1">
    <citation type="submission" date="2015-03" db="EMBL/GenBank/DDBJ databases">
        <title>Caedibacter varicaedens, whole genome shotgun sequence.</title>
        <authorList>
            <person name="Suzuki H."/>
            <person name="Dapper A.L."/>
            <person name="Gibson A.K."/>
            <person name="Jackson C."/>
            <person name="Lee H."/>
            <person name="Pejaver V.R."/>
            <person name="Doak T."/>
            <person name="Lynch M."/>
        </authorList>
    </citation>
    <scope>NUCLEOTIDE SEQUENCE [LARGE SCALE GENOMIC DNA]</scope>
</reference>
<dbReference type="AlphaFoldDB" id="A0A0K8MDZ9"/>
<dbReference type="Pfam" id="PF09190">
    <property type="entry name" value="DALR_2"/>
    <property type="match status" value="1"/>
</dbReference>
<feature type="binding site" evidence="12">
    <location>
        <position position="233"/>
    </location>
    <ligand>
        <name>Zn(2+)</name>
        <dbReference type="ChEBI" id="CHEBI:29105"/>
    </ligand>
</feature>
<dbReference type="STRING" id="1629334.Cva_01367"/>
<keyword evidence="5 12" id="KW-0436">Ligase</keyword>
<gene>
    <name evidence="12 14" type="primary">cysS</name>
    <name evidence="14" type="ORF">Cva_01367</name>
</gene>
<dbReference type="InterPro" id="IPR015803">
    <property type="entry name" value="Cys-tRNA-ligase"/>
</dbReference>
<comment type="cofactor">
    <cofactor evidence="12">
        <name>Zn(2+)</name>
        <dbReference type="ChEBI" id="CHEBI:29105"/>
    </cofactor>
    <text evidence="12">Binds 1 zinc ion per subunit.</text>
</comment>
<dbReference type="EC" id="6.1.1.16" evidence="12"/>
<feature type="binding site" evidence="12">
    <location>
        <position position="269"/>
    </location>
    <ligand>
        <name>ATP</name>
        <dbReference type="ChEBI" id="CHEBI:30616"/>
    </ligand>
</feature>
<comment type="caution">
    <text evidence="14">The sequence shown here is derived from an EMBL/GenBank/DDBJ whole genome shotgun (WGS) entry which is preliminary data.</text>
</comment>
<keyword evidence="6 12" id="KW-0479">Metal-binding</keyword>
<keyword evidence="7 12" id="KW-0547">Nucleotide-binding</keyword>
<evidence type="ECO:0000256" key="6">
    <source>
        <dbReference type="ARBA" id="ARBA00022723"/>
    </source>
</evidence>
<keyword evidence="9 12" id="KW-0067">ATP-binding</keyword>
<dbReference type="Gene3D" id="3.40.50.620">
    <property type="entry name" value="HUPs"/>
    <property type="match status" value="1"/>
</dbReference>
<dbReference type="NCBIfam" id="TIGR00435">
    <property type="entry name" value="cysS"/>
    <property type="match status" value="1"/>
</dbReference>
<organism evidence="14 15">
    <name type="scientific">Caedimonas varicaedens</name>
    <dbReference type="NCBI Taxonomy" id="1629334"/>
    <lineage>
        <taxon>Bacteria</taxon>
        <taxon>Pseudomonadati</taxon>
        <taxon>Pseudomonadota</taxon>
        <taxon>Alphaproteobacteria</taxon>
        <taxon>Holosporales</taxon>
        <taxon>Caedimonadaceae</taxon>
        <taxon>Caedimonas</taxon>
    </lineage>
</organism>
<evidence type="ECO:0000256" key="1">
    <source>
        <dbReference type="ARBA" id="ARBA00004496"/>
    </source>
</evidence>
<dbReference type="PRINTS" id="PR00983">
    <property type="entry name" value="TRNASYNTHCYS"/>
</dbReference>